<evidence type="ECO:0000313" key="6">
    <source>
        <dbReference type="EMBL" id="MDQ0114604.1"/>
    </source>
</evidence>
<reference evidence="6 7" key="1">
    <citation type="submission" date="2023-07" db="EMBL/GenBank/DDBJ databases">
        <title>Sorghum-associated microbial communities from plants grown in Nebraska, USA.</title>
        <authorList>
            <person name="Schachtman D."/>
        </authorList>
    </citation>
    <scope>NUCLEOTIDE SEQUENCE [LARGE SCALE GENOMIC DNA]</scope>
    <source>
        <strain evidence="6 7">CC482</strain>
    </source>
</reference>
<dbReference type="Proteomes" id="UP001229346">
    <property type="component" value="Unassembled WGS sequence"/>
</dbReference>
<dbReference type="EMBL" id="JAUSSU010000008">
    <property type="protein sequence ID" value="MDQ0114604.1"/>
    <property type="molecule type" value="Genomic_DNA"/>
</dbReference>
<feature type="domain" description="F5/8 type C" evidence="5">
    <location>
        <begin position="325"/>
        <end position="473"/>
    </location>
</feature>
<dbReference type="InterPro" id="IPR000421">
    <property type="entry name" value="FA58C"/>
</dbReference>
<dbReference type="PANTHER" id="PTHR22925">
    <property type="entry name" value="GLYCOSYL HYDROLASE 43 FAMILY MEMBER"/>
    <property type="match status" value="1"/>
</dbReference>
<evidence type="ECO:0000256" key="1">
    <source>
        <dbReference type="ARBA" id="ARBA00009865"/>
    </source>
</evidence>
<dbReference type="PROSITE" id="PS50022">
    <property type="entry name" value="FA58C_3"/>
    <property type="match status" value="1"/>
</dbReference>
<dbReference type="Gene3D" id="2.80.10.50">
    <property type="match status" value="1"/>
</dbReference>
<dbReference type="RefSeq" id="WP_307205997.1">
    <property type="nucleotide sequence ID" value="NZ_JAUSSU010000008.1"/>
</dbReference>
<comment type="caution">
    <text evidence="6">The sequence shown here is derived from an EMBL/GenBank/DDBJ whole genome shotgun (WGS) entry which is preliminary data.</text>
</comment>
<dbReference type="Pfam" id="PF05270">
    <property type="entry name" value="AbfB"/>
    <property type="match status" value="1"/>
</dbReference>
<dbReference type="InterPro" id="IPR036195">
    <property type="entry name" value="AbfB_ABD_sf"/>
</dbReference>
<dbReference type="Gene3D" id="2.60.120.260">
    <property type="entry name" value="Galactose-binding domain-like"/>
    <property type="match status" value="1"/>
</dbReference>
<dbReference type="InterPro" id="IPR006710">
    <property type="entry name" value="Glyco_hydro_43"/>
</dbReference>
<gene>
    <name evidence="6" type="ORF">J2T15_004060</name>
</gene>
<evidence type="ECO:0000313" key="7">
    <source>
        <dbReference type="Proteomes" id="UP001229346"/>
    </source>
</evidence>
<accession>A0ABT9U4N6</accession>
<evidence type="ECO:0000259" key="5">
    <source>
        <dbReference type="PROSITE" id="PS50022"/>
    </source>
</evidence>
<dbReference type="InterPro" id="IPR023296">
    <property type="entry name" value="Glyco_hydro_beta-prop_sf"/>
</dbReference>
<dbReference type="Pfam" id="PF00754">
    <property type="entry name" value="F5_F8_type_C"/>
    <property type="match status" value="1"/>
</dbReference>
<name>A0ABT9U4N6_PAEHA</name>
<evidence type="ECO:0000256" key="4">
    <source>
        <dbReference type="SAM" id="SignalP"/>
    </source>
</evidence>
<feature type="chain" id="PRO_5046194980" description="F5/8 type C domain-containing protein" evidence="4">
    <location>
        <begin position="30"/>
        <end position="610"/>
    </location>
</feature>
<keyword evidence="4" id="KW-0732">Signal</keyword>
<dbReference type="Pfam" id="PF04616">
    <property type="entry name" value="Glyco_hydro_43"/>
    <property type="match status" value="1"/>
</dbReference>
<keyword evidence="2" id="KW-0378">Hydrolase</keyword>
<keyword evidence="7" id="KW-1185">Reference proteome</keyword>
<proteinExistence type="inferred from homology"/>
<keyword evidence="3" id="KW-0326">Glycosidase</keyword>
<evidence type="ECO:0000256" key="3">
    <source>
        <dbReference type="ARBA" id="ARBA00023295"/>
    </source>
</evidence>
<organism evidence="6 7">
    <name type="scientific">Paenibacillus harenae</name>
    <dbReference type="NCBI Taxonomy" id="306543"/>
    <lineage>
        <taxon>Bacteria</taxon>
        <taxon>Bacillati</taxon>
        <taxon>Bacillota</taxon>
        <taxon>Bacilli</taxon>
        <taxon>Bacillales</taxon>
        <taxon>Paenibacillaceae</taxon>
        <taxon>Paenibacillus</taxon>
    </lineage>
</organism>
<feature type="signal peptide" evidence="4">
    <location>
        <begin position="1"/>
        <end position="29"/>
    </location>
</feature>
<protein>
    <recommendedName>
        <fullName evidence="5">F5/8 type C domain-containing protein</fullName>
    </recommendedName>
</protein>
<dbReference type="InterPro" id="IPR008979">
    <property type="entry name" value="Galactose-bd-like_sf"/>
</dbReference>
<dbReference type="CDD" id="cd23399">
    <property type="entry name" value="beta-trefoil_ABD_ABFB"/>
    <property type="match status" value="1"/>
</dbReference>
<dbReference type="SUPFAM" id="SSF110221">
    <property type="entry name" value="AbfB domain"/>
    <property type="match status" value="1"/>
</dbReference>
<sequence length="610" mass="67050">MSKVFKLLLTLAFAASIFNFGTISTEAAAQTITNGTPWKDTSGASLQAHAGSILQVGSTYYWYGEDKIHNSANLKAVAIYSSTDLKNWTFQSNALTTASAPELASSKIERPKVIYNVATGKYVLWGHYENGTDYSLARVAVASSSSPTGPFTYHGSFQPNGMQSRDMTIFKDTDGTAYLISSSDNNYNLRIYKLTSDYLAIDSEMNMIYEGDHREAPAIVKKGSIYYLITSGASGWYPNQAKYSTATSLNGPWSALQPIGNSSTFYSQSAFILTVQGSSTTSYIYVGDRWNPSALGDSRYVWLPLTLNGTTASMDYYEKISIDTATGAVSGVSNGTLISQGKPAMAQSALGTNPASYANDGNYQTEWVGTSVTWPHWWQVDLGSNYTIKTVDLSWWMMNGSEGFYQYKIETSLDNVNWTVALDRTSNTTYGFTSDSLYATARYVRINMVNADLWNNPGNWYTPRLWEAKIYGTPATAAVTTRWTSHNFPTRYIANDAGNAKIVENPTLANSEWIMVPGLADPAGVSFQLKSNPGIFLRHYNYAFVAQTNTGGAFAADATFYKVAGLADSGKFSFQSYNFPTRYIRHSSYNLRIDPISTATEKSDATFSVQ</sequence>
<dbReference type="CDD" id="cd18822">
    <property type="entry name" value="GH43_CtGH43-like"/>
    <property type="match status" value="1"/>
</dbReference>
<evidence type="ECO:0000256" key="2">
    <source>
        <dbReference type="ARBA" id="ARBA00022801"/>
    </source>
</evidence>
<dbReference type="SUPFAM" id="SSF49785">
    <property type="entry name" value="Galactose-binding domain-like"/>
    <property type="match status" value="1"/>
</dbReference>
<dbReference type="PANTHER" id="PTHR22925:SF3">
    <property type="entry name" value="GLYCOSYL HYDROLASE FAMILY PROTEIN 43"/>
    <property type="match status" value="1"/>
</dbReference>
<dbReference type="InterPro" id="IPR007934">
    <property type="entry name" value="AbfB_ABD"/>
</dbReference>
<dbReference type="Gene3D" id="2.115.10.20">
    <property type="entry name" value="Glycosyl hydrolase domain, family 43"/>
    <property type="match status" value="1"/>
</dbReference>
<dbReference type="SUPFAM" id="SSF75005">
    <property type="entry name" value="Arabinanase/levansucrase/invertase"/>
    <property type="match status" value="1"/>
</dbReference>
<comment type="similarity">
    <text evidence="1">Belongs to the glycosyl hydrolase 43 family.</text>
</comment>